<protein>
    <submittedName>
        <fullName evidence="1">Uncharacterized protein</fullName>
    </submittedName>
</protein>
<dbReference type="EMBL" id="CADCWM010000438">
    <property type="protein sequence ID" value="CAA9558856.1"/>
    <property type="molecule type" value="Genomic_DNA"/>
</dbReference>
<proteinExistence type="predicted"/>
<reference evidence="1" key="1">
    <citation type="submission" date="2020-02" db="EMBL/GenBank/DDBJ databases">
        <authorList>
            <person name="Meier V. D."/>
        </authorList>
    </citation>
    <scope>NUCLEOTIDE SEQUENCE</scope>
    <source>
        <strain evidence="1">AVDCRST_MAG88</strain>
    </source>
</reference>
<gene>
    <name evidence="1" type="ORF">AVDCRST_MAG88-1329</name>
</gene>
<organism evidence="1">
    <name type="scientific">uncultured Thermomicrobiales bacterium</name>
    <dbReference type="NCBI Taxonomy" id="1645740"/>
    <lineage>
        <taxon>Bacteria</taxon>
        <taxon>Pseudomonadati</taxon>
        <taxon>Thermomicrobiota</taxon>
        <taxon>Thermomicrobia</taxon>
        <taxon>Thermomicrobiales</taxon>
        <taxon>environmental samples</taxon>
    </lineage>
</organism>
<name>A0A6J4US11_9BACT</name>
<accession>A0A6J4US11</accession>
<sequence>MLFRRRSCAAALTPRWQTGPRPRVITTRGLHKDRCYNGCCLPAASRSASPAAP</sequence>
<dbReference type="AlphaFoldDB" id="A0A6J4US11"/>
<evidence type="ECO:0000313" key="1">
    <source>
        <dbReference type="EMBL" id="CAA9558856.1"/>
    </source>
</evidence>